<dbReference type="Proteomes" id="UP001433268">
    <property type="component" value="Unassembled WGS sequence"/>
</dbReference>
<accession>A0ABR1V7Q2</accession>
<comment type="caution">
    <text evidence="2">The sequence shown here is derived from an EMBL/GenBank/DDBJ whole genome shotgun (WGS) entry which is preliminary data.</text>
</comment>
<feature type="compositionally biased region" description="Polar residues" evidence="1">
    <location>
        <begin position="12"/>
        <end position="22"/>
    </location>
</feature>
<dbReference type="RefSeq" id="XP_066663965.1">
    <property type="nucleotide sequence ID" value="XM_066818273.1"/>
</dbReference>
<dbReference type="GeneID" id="92051333"/>
<reference evidence="2 3" key="1">
    <citation type="submission" date="2023-01" db="EMBL/GenBank/DDBJ databases">
        <title>Analysis of 21 Apiospora genomes using comparative genomics revels a genus with tremendous synthesis potential of carbohydrate active enzymes and secondary metabolites.</title>
        <authorList>
            <person name="Sorensen T."/>
        </authorList>
    </citation>
    <scope>NUCLEOTIDE SEQUENCE [LARGE SCALE GENOMIC DNA]</scope>
    <source>
        <strain evidence="2 3">CBS 114990</strain>
    </source>
</reference>
<keyword evidence="3" id="KW-1185">Reference proteome</keyword>
<evidence type="ECO:0000313" key="3">
    <source>
        <dbReference type="Proteomes" id="UP001433268"/>
    </source>
</evidence>
<name>A0ABR1V7Q2_9PEZI</name>
<organism evidence="2 3">
    <name type="scientific">Apiospora hydei</name>
    <dbReference type="NCBI Taxonomy" id="1337664"/>
    <lineage>
        <taxon>Eukaryota</taxon>
        <taxon>Fungi</taxon>
        <taxon>Dikarya</taxon>
        <taxon>Ascomycota</taxon>
        <taxon>Pezizomycotina</taxon>
        <taxon>Sordariomycetes</taxon>
        <taxon>Xylariomycetidae</taxon>
        <taxon>Amphisphaeriales</taxon>
        <taxon>Apiosporaceae</taxon>
        <taxon>Apiospora</taxon>
    </lineage>
</organism>
<dbReference type="PANTHER" id="PTHR37540:SF5">
    <property type="entry name" value="TRANSCRIPTION FACTOR DOMAIN-CONTAINING PROTEIN"/>
    <property type="match status" value="1"/>
</dbReference>
<evidence type="ECO:0000256" key="1">
    <source>
        <dbReference type="SAM" id="MobiDB-lite"/>
    </source>
</evidence>
<feature type="compositionally biased region" description="Basic and acidic residues" evidence="1">
    <location>
        <begin position="57"/>
        <end position="75"/>
    </location>
</feature>
<dbReference type="PANTHER" id="PTHR37540">
    <property type="entry name" value="TRANSCRIPTION FACTOR (ACR-2), PUTATIVE-RELATED-RELATED"/>
    <property type="match status" value="1"/>
</dbReference>
<proteinExistence type="predicted"/>
<protein>
    <submittedName>
        <fullName evidence="2">Uncharacterized protein</fullName>
    </submittedName>
</protein>
<feature type="region of interest" description="Disordered" evidence="1">
    <location>
        <begin position="1"/>
        <end position="75"/>
    </location>
</feature>
<evidence type="ECO:0000313" key="2">
    <source>
        <dbReference type="EMBL" id="KAK8067212.1"/>
    </source>
</evidence>
<gene>
    <name evidence="2" type="ORF">PG997_013959</name>
</gene>
<dbReference type="EMBL" id="JAQQWN010000009">
    <property type="protein sequence ID" value="KAK8067212.1"/>
    <property type="molecule type" value="Genomic_DNA"/>
</dbReference>
<sequence length="446" mass="49631">MAPGFHFVTDQGAPSATKQLATRRQARSHAVKQALENKRKLQQKAGDNFRVATPKDLVPREKSKNQKTNAEEDRRPRICSSLSVGLLDPFQTLAVNSSRLQALLSTQEARCASEPVFTIAGAWEFQNFRYVFRSGFVDPALLNAVMLSFTAAVTRGKLDGECLGYRGQAISHIRERVSSPERSYYRIDNRCYSATGRSGGAVRQLLDLCQKEGISLTHGIKRAIFWQDLNASILSGSKRIVDHTTFTELQWTRDALPADFFAIPSGFQSRPSLLTGELREVFKDIRALQWVRDRPIYSGSNPADMARINDQTASIQSRLAGLIGLSPTMECLRLAAYICSVMLCCSVWCPAVFPSEVSSQLLRVLQQTNDESLWDDDPDILLWILYMGGTYAPPGRNAARLYRVAALQQRCQVQRLVQVVVGITRSAETVCMVRCSFLEAGRGVLG</sequence>